<sequence length="442" mass="50426">MDIVNHKPIEGGSLYDFQNLSKIIKLKVNFSDSDKVSLIYGAINDNNITLAVEASNIVDLNVLGAYLKNSESKFYKEVMLEGQRCKAFIDFGSECSIVKKTIAEQFKFSIKNLETSVTLSGFLGTSTIVTQYILINTEIDEVNLNIRFYVTDNAEFKFNILIGSDFTENPNIGYYKVDKLFFFKKRVHIPESLKNINCGEILSSDLERKAHNVSLAIEGSESITRLALGQFSLVGKGGDDAAKGQNLGNLELKKSIINVKKIIHEHCDSLSHNESHYSREDSKLNYFKDQSLTLNKLHTLFIDYYKEKTKNNKIPIKNSTYFNYFNHFVNFSFEWSRIDVCCYQYEKLGTENNEAAQKHKKIVKKCAIMKEAMLSKAGKYLCLEFDFAQNLSMPKIPVNAQFYLRLLWLHVFNVQGIPTRTEQGLFPGLGDLFSKNEDSHPK</sequence>
<dbReference type="Proteomes" id="UP001566132">
    <property type="component" value="Unassembled WGS sequence"/>
</dbReference>
<evidence type="ECO:0000313" key="2">
    <source>
        <dbReference type="EMBL" id="KAL1493739.1"/>
    </source>
</evidence>
<dbReference type="SUPFAM" id="SSF50630">
    <property type="entry name" value="Acid proteases"/>
    <property type="match status" value="1"/>
</dbReference>
<keyword evidence="3" id="KW-1185">Reference proteome</keyword>
<organism evidence="2 3">
    <name type="scientific">Hypothenemus hampei</name>
    <name type="common">Coffee berry borer</name>
    <dbReference type="NCBI Taxonomy" id="57062"/>
    <lineage>
        <taxon>Eukaryota</taxon>
        <taxon>Metazoa</taxon>
        <taxon>Ecdysozoa</taxon>
        <taxon>Arthropoda</taxon>
        <taxon>Hexapoda</taxon>
        <taxon>Insecta</taxon>
        <taxon>Pterygota</taxon>
        <taxon>Neoptera</taxon>
        <taxon>Endopterygota</taxon>
        <taxon>Coleoptera</taxon>
        <taxon>Polyphaga</taxon>
        <taxon>Cucujiformia</taxon>
        <taxon>Curculionidae</taxon>
        <taxon>Scolytinae</taxon>
        <taxon>Hypothenemus</taxon>
    </lineage>
</organism>
<dbReference type="Gene3D" id="2.40.70.10">
    <property type="entry name" value="Acid Proteases"/>
    <property type="match status" value="1"/>
</dbReference>
<evidence type="ECO:0000259" key="1">
    <source>
        <dbReference type="Pfam" id="PF12384"/>
    </source>
</evidence>
<gene>
    <name evidence="2" type="ORF">ABEB36_009433</name>
</gene>
<feature type="domain" description="Peptidase A2B Ty3 transposon peptidase" evidence="1">
    <location>
        <begin position="75"/>
        <end position="164"/>
    </location>
</feature>
<dbReference type="InterPro" id="IPR024650">
    <property type="entry name" value="Peptidase_A2B"/>
</dbReference>
<protein>
    <recommendedName>
        <fullName evidence="1">Peptidase A2B Ty3 transposon peptidase domain-containing protein</fullName>
    </recommendedName>
</protein>
<dbReference type="AlphaFoldDB" id="A0ABD1EGA9"/>
<dbReference type="EMBL" id="JBDJPC010000007">
    <property type="protein sequence ID" value="KAL1493739.1"/>
    <property type="molecule type" value="Genomic_DNA"/>
</dbReference>
<accession>A0ABD1EGA9</accession>
<evidence type="ECO:0000313" key="3">
    <source>
        <dbReference type="Proteomes" id="UP001566132"/>
    </source>
</evidence>
<proteinExistence type="predicted"/>
<comment type="caution">
    <text evidence="2">The sequence shown here is derived from an EMBL/GenBank/DDBJ whole genome shotgun (WGS) entry which is preliminary data.</text>
</comment>
<dbReference type="CDD" id="cd00303">
    <property type="entry name" value="retropepsin_like"/>
    <property type="match status" value="1"/>
</dbReference>
<name>A0ABD1EGA9_HYPHA</name>
<reference evidence="2 3" key="1">
    <citation type="submission" date="2024-05" db="EMBL/GenBank/DDBJ databases">
        <title>Genetic variation in Jamaican populations of the coffee berry borer (Hypothenemus hampei).</title>
        <authorList>
            <person name="Errbii M."/>
            <person name="Myrie A."/>
        </authorList>
    </citation>
    <scope>NUCLEOTIDE SEQUENCE [LARGE SCALE GENOMIC DNA]</scope>
    <source>
        <strain evidence="2">JA-Hopewell-2020-01-JO</strain>
        <tissue evidence="2">Whole body</tissue>
    </source>
</reference>
<dbReference type="InterPro" id="IPR021109">
    <property type="entry name" value="Peptidase_aspartic_dom_sf"/>
</dbReference>
<dbReference type="Pfam" id="PF12384">
    <property type="entry name" value="Peptidase_A2B"/>
    <property type="match status" value="1"/>
</dbReference>